<dbReference type="InterPro" id="IPR005135">
    <property type="entry name" value="Endo/exonuclease/phosphatase"/>
</dbReference>
<evidence type="ECO:0000256" key="1">
    <source>
        <dbReference type="SAM" id="MobiDB-lite"/>
    </source>
</evidence>
<accession>A0A2J7ZJC0</accession>
<feature type="domain" description="Endonuclease/exonuclease/phosphatase" evidence="2">
    <location>
        <begin position="62"/>
        <end position="186"/>
    </location>
</feature>
<organism evidence="3 4">
    <name type="scientific">Tetrabaena socialis</name>
    <dbReference type="NCBI Taxonomy" id="47790"/>
    <lineage>
        <taxon>Eukaryota</taxon>
        <taxon>Viridiplantae</taxon>
        <taxon>Chlorophyta</taxon>
        <taxon>core chlorophytes</taxon>
        <taxon>Chlorophyceae</taxon>
        <taxon>CS clade</taxon>
        <taxon>Chlamydomonadales</taxon>
        <taxon>Tetrabaenaceae</taxon>
        <taxon>Tetrabaena</taxon>
    </lineage>
</organism>
<keyword evidence="4" id="KW-1185">Reference proteome</keyword>
<name>A0A2J7ZJC0_9CHLO</name>
<dbReference type="SUPFAM" id="SSF56219">
    <property type="entry name" value="DNase I-like"/>
    <property type="match status" value="1"/>
</dbReference>
<gene>
    <name evidence="3" type="ORF">TSOC_013835</name>
</gene>
<proteinExistence type="predicted"/>
<sequence length="439" mass="47120">MDRVLRPHPNNGTPTQQRLPWTWASLAPKPTEAPERVALAISERLSRPEHLTCLGVADHLKGYVCHCRIATPGSKPLHVIGVYAPEELSTRKAIQKYCHAALIKAGKPGEHVIIAGDFNAVAHAGERSTGKLDTADKVHAGFLRDTGFAPICKPGARDRTYTQTQNGRGTHHSRIDDILLSPSAHASLKAHSQQRPRETAYESVTECGGLFDHKPLHARLPTGALKVYAATPPAPQYAPEPDAPRTWNDVVLPVARPRLDAAKRRMEAELTGETADLLAKLSTASDAIQAAVDAIQDPSGQTDVAATLEALRLNEAIAAINVEALAEDLQGALNKGLGLLLGECELKKPRTGKLHPNRSLSKKLRTLIREQTSAKDRLSRLSNQQGAAQPCNEAEDAGTGSNSNDPEQNAPELPPSLTGDPGRHAGSNGGPGRSRRARR</sequence>
<dbReference type="InterPro" id="IPR036691">
    <property type="entry name" value="Endo/exonu/phosph_ase_sf"/>
</dbReference>
<dbReference type="EMBL" id="PGGS01001478">
    <property type="protein sequence ID" value="PNH00350.1"/>
    <property type="molecule type" value="Genomic_DNA"/>
</dbReference>
<evidence type="ECO:0000259" key="2">
    <source>
        <dbReference type="Pfam" id="PF03372"/>
    </source>
</evidence>
<comment type="caution">
    <text evidence="3">The sequence shown here is derived from an EMBL/GenBank/DDBJ whole genome shotgun (WGS) entry which is preliminary data.</text>
</comment>
<reference evidence="3 4" key="1">
    <citation type="journal article" date="2017" name="Mol. Biol. Evol.">
        <title>The 4-celled Tetrabaena socialis nuclear genome reveals the essential components for genetic control of cell number at the origin of multicellularity in the volvocine lineage.</title>
        <authorList>
            <person name="Featherston J."/>
            <person name="Arakaki Y."/>
            <person name="Hanschen E.R."/>
            <person name="Ferris P.J."/>
            <person name="Michod R.E."/>
            <person name="Olson B.J.S.C."/>
            <person name="Nozaki H."/>
            <person name="Durand P.M."/>
        </authorList>
    </citation>
    <scope>NUCLEOTIDE SEQUENCE [LARGE SCALE GENOMIC DNA]</scope>
    <source>
        <strain evidence="3 4">NIES-571</strain>
    </source>
</reference>
<dbReference type="GO" id="GO:0003824">
    <property type="term" value="F:catalytic activity"/>
    <property type="evidence" value="ECO:0007669"/>
    <property type="project" value="InterPro"/>
</dbReference>
<evidence type="ECO:0000313" key="3">
    <source>
        <dbReference type="EMBL" id="PNH00350.1"/>
    </source>
</evidence>
<dbReference type="Proteomes" id="UP000236333">
    <property type="component" value="Unassembled WGS sequence"/>
</dbReference>
<feature type="region of interest" description="Disordered" evidence="1">
    <location>
        <begin position="374"/>
        <end position="439"/>
    </location>
</feature>
<dbReference type="Pfam" id="PF03372">
    <property type="entry name" value="Exo_endo_phos"/>
    <property type="match status" value="1"/>
</dbReference>
<dbReference type="Gene3D" id="3.60.10.10">
    <property type="entry name" value="Endonuclease/exonuclease/phosphatase"/>
    <property type="match status" value="1"/>
</dbReference>
<dbReference type="AlphaFoldDB" id="A0A2J7ZJC0"/>
<evidence type="ECO:0000313" key="4">
    <source>
        <dbReference type="Proteomes" id="UP000236333"/>
    </source>
</evidence>
<dbReference type="OrthoDB" id="560060at2759"/>
<protein>
    <recommendedName>
        <fullName evidence="2">Endonuclease/exonuclease/phosphatase domain-containing protein</fullName>
    </recommendedName>
</protein>